<proteinExistence type="predicted"/>
<dbReference type="InterPro" id="IPR006664">
    <property type="entry name" value="OMP_bac"/>
</dbReference>
<sequence>MALNLLTYIKSQFTASVIDQLGERLGETPAHTSAAVAAIIPTVLGTLAKRTQSVSDADGIVDVLRSGTYSKEATPFDISQVTDTAAETQTAVSSGDAFVHQLFPNQLDQVAEQIARFSGINRVSAHTLIDLVGSVLKGMLGRQTLENGLTGLNLHTIVAGQVDEIRAGMPAGLASLGTLLGFDKLPGSASDKEAQSVTNFMSTPTNPDLPKSPLVEREHENTNWLRWALIAVGALILFLIVQKCREPESSTEGVFTDTTARSEPASQEDSATRRKNIEQSNGSTQDTARGPFKTTVGTGSGMVGDTTAGTTKQVELPGGRKLNVLENSFNANLAGFMAGKSRPVPRTFTFENLMFDTNSARITKESQPNVNDLIEIMKAYPTLQINIQGHTDNTGDAAVNKKLSLERANAVKDALTAAGISATRVTSQGYGAEKPTATNDTAEGRQKNRRIDVVVAKL</sequence>
<dbReference type="PRINTS" id="PR01021">
    <property type="entry name" value="OMPADOMAIN"/>
</dbReference>
<dbReference type="CDD" id="cd07185">
    <property type="entry name" value="OmpA_C-like"/>
    <property type="match status" value="1"/>
</dbReference>
<evidence type="ECO:0000256" key="5">
    <source>
        <dbReference type="SAM" id="MobiDB-lite"/>
    </source>
</evidence>
<name>A0A939G431_9BACT</name>
<dbReference type="PANTHER" id="PTHR30329:SF21">
    <property type="entry name" value="LIPOPROTEIN YIAD-RELATED"/>
    <property type="match status" value="1"/>
</dbReference>
<feature type="region of interest" description="Disordered" evidence="5">
    <location>
        <begin position="249"/>
        <end position="313"/>
    </location>
</feature>
<feature type="compositionally biased region" description="Polar residues" evidence="5">
    <location>
        <begin position="250"/>
        <end position="269"/>
    </location>
</feature>
<reference evidence="7 8" key="1">
    <citation type="submission" date="2021-03" db="EMBL/GenBank/DDBJ databases">
        <title>Fibrella sp. HMF5036 genome sequencing and assembly.</title>
        <authorList>
            <person name="Kang H."/>
            <person name="Kim H."/>
            <person name="Bae S."/>
            <person name="Joh K."/>
        </authorList>
    </citation>
    <scope>NUCLEOTIDE SEQUENCE [LARGE SCALE GENOMIC DNA]</scope>
    <source>
        <strain evidence="7 8">HMF5036</strain>
    </source>
</reference>
<dbReference type="InterPro" id="IPR006665">
    <property type="entry name" value="OmpA-like"/>
</dbReference>
<dbReference type="PANTHER" id="PTHR30329">
    <property type="entry name" value="STATOR ELEMENT OF FLAGELLAR MOTOR COMPLEX"/>
    <property type="match status" value="1"/>
</dbReference>
<feature type="compositionally biased region" description="Polar residues" evidence="5">
    <location>
        <begin position="278"/>
        <end position="287"/>
    </location>
</feature>
<dbReference type="Pfam" id="PF00691">
    <property type="entry name" value="OmpA"/>
    <property type="match status" value="1"/>
</dbReference>
<keyword evidence="8" id="KW-1185">Reference proteome</keyword>
<gene>
    <name evidence="7" type="ORF">J2I48_01355</name>
</gene>
<dbReference type="Pfam" id="PF06078">
    <property type="entry name" value="DUF937"/>
    <property type="match status" value="1"/>
</dbReference>
<evidence type="ECO:0000256" key="3">
    <source>
        <dbReference type="ARBA" id="ARBA00023237"/>
    </source>
</evidence>
<comment type="caution">
    <text evidence="7">The sequence shown here is derived from an EMBL/GenBank/DDBJ whole genome shotgun (WGS) entry which is preliminary data.</text>
</comment>
<dbReference type="PRINTS" id="PR01023">
    <property type="entry name" value="NAFLGMOTY"/>
</dbReference>
<dbReference type="SUPFAM" id="SSF103088">
    <property type="entry name" value="OmpA-like"/>
    <property type="match status" value="1"/>
</dbReference>
<dbReference type="EMBL" id="JAFMYU010000001">
    <property type="protein sequence ID" value="MBO0929616.1"/>
    <property type="molecule type" value="Genomic_DNA"/>
</dbReference>
<evidence type="ECO:0000256" key="4">
    <source>
        <dbReference type="PROSITE-ProRule" id="PRU00473"/>
    </source>
</evidence>
<comment type="subcellular location">
    <subcellularLocation>
        <location evidence="1">Cell outer membrane</location>
    </subcellularLocation>
</comment>
<organism evidence="7 8">
    <name type="scientific">Fibrella aquatilis</name>
    <dbReference type="NCBI Taxonomy" id="2817059"/>
    <lineage>
        <taxon>Bacteria</taxon>
        <taxon>Pseudomonadati</taxon>
        <taxon>Bacteroidota</taxon>
        <taxon>Cytophagia</taxon>
        <taxon>Cytophagales</taxon>
        <taxon>Spirosomataceae</taxon>
        <taxon>Fibrella</taxon>
    </lineage>
</organism>
<dbReference type="InterPro" id="IPR050330">
    <property type="entry name" value="Bact_OuterMem_StrucFunc"/>
</dbReference>
<dbReference type="RefSeq" id="WP_207333578.1">
    <property type="nucleotide sequence ID" value="NZ_JAFMYU010000001.1"/>
</dbReference>
<evidence type="ECO:0000256" key="2">
    <source>
        <dbReference type="ARBA" id="ARBA00023136"/>
    </source>
</evidence>
<keyword evidence="2 4" id="KW-0472">Membrane</keyword>
<evidence type="ECO:0000313" key="8">
    <source>
        <dbReference type="Proteomes" id="UP000664795"/>
    </source>
</evidence>
<accession>A0A939G431</accession>
<dbReference type="PROSITE" id="PS51123">
    <property type="entry name" value="OMPA_2"/>
    <property type="match status" value="1"/>
</dbReference>
<dbReference type="AlphaFoldDB" id="A0A939G431"/>
<dbReference type="GO" id="GO:0009279">
    <property type="term" value="C:cell outer membrane"/>
    <property type="evidence" value="ECO:0007669"/>
    <property type="project" value="UniProtKB-SubCell"/>
</dbReference>
<evidence type="ECO:0000313" key="7">
    <source>
        <dbReference type="EMBL" id="MBO0929616.1"/>
    </source>
</evidence>
<keyword evidence="3" id="KW-0998">Cell outer membrane</keyword>
<dbReference type="InterPro" id="IPR036737">
    <property type="entry name" value="OmpA-like_sf"/>
</dbReference>
<dbReference type="InterPro" id="IPR009282">
    <property type="entry name" value="DUF937"/>
</dbReference>
<dbReference type="Proteomes" id="UP000664795">
    <property type="component" value="Unassembled WGS sequence"/>
</dbReference>
<dbReference type="Gene3D" id="3.30.1330.60">
    <property type="entry name" value="OmpA-like domain"/>
    <property type="match status" value="1"/>
</dbReference>
<evidence type="ECO:0000259" key="6">
    <source>
        <dbReference type="PROSITE" id="PS51123"/>
    </source>
</evidence>
<protein>
    <submittedName>
        <fullName evidence="7">OmpA family protein</fullName>
    </submittedName>
</protein>
<evidence type="ECO:0000256" key="1">
    <source>
        <dbReference type="ARBA" id="ARBA00004442"/>
    </source>
</evidence>
<feature type="domain" description="OmpA-like" evidence="6">
    <location>
        <begin position="346"/>
        <end position="458"/>
    </location>
</feature>